<evidence type="ECO:0000313" key="3">
    <source>
        <dbReference type="Proteomes" id="UP000478052"/>
    </source>
</evidence>
<dbReference type="Proteomes" id="UP000478052">
    <property type="component" value="Unassembled WGS sequence"/>
</dbReference>
<sequence>MDNSQVGRKPKISPDLVLKELESVALELFDNKYNIKGYSDPIWKQISDSLDGKISAITAPNIVDEYESSSTSSKTDDESDGSSDVLKQRIWTNIINDWFLKCCKVRCCKIYKRCRVTNNASRAKHYLTFSGKCQDCGAEATGWAEEKPEEGMPLTVNIILLGVQKSVPHQSKTPLNGAKRTEVGLELIHDCDSNWRRNITKSLKFGDKIPANVYNNNTLRKCKQKKKDEILHITNKCPIMSLIELKYSVYSGSIHLIGADPLIVHYWTPCQLVVFKQLRKSYVRLAIDATGNVVKKIKRTKDGLLSSHIFLYEAVVSTNEYQSSITQMISEKQDTFTIFSWLTQWLNDGVTAPQETVSDFSMALLGAISRAFCGGITLRDYVETCMDILSGNSSPRYELNCYIRIDVAHLIKLVCRWKCWSEQNSNHVKEFFVRCIVLLINADSIEYFQSILTDTLTVASGRHNGSLIYSPYESCPTEKSFIELKNKIKGIEQLLDISMLLDQPATEFEVEEENEIIDINQQTSSSLLNTFLKNIESKINLNVSLKGDRLNGYYLPKFKTNLLIICKQFPLWSKVMMTYFNSPYTTATSASVEGDFSELKNKILKHEGKPMTVDRFVSIHIQSIQSSMKLARSHQLYSKSNEFDPNVDSFENSSNTIPHCSSRTSLNISSHVGLNNSPRSSLHSSSENSLHSSPQNSPHRSPVTIMRSNSLSSDHSSVQSNDTLNEEETWRGLKNSPMGPLLTDKKRKRQTKYMNPCPEIDRILNRSRMRSHKNTLIFNGNIASQCKIKSLIYIATNTCPFDSVVVAITVAYNDYPYYKLYIDQTENQFLSFAKKLAKGGATNVLYKDRIELLRLHFEISEVYQKVNVINSECNETKIIEKYLKQSPSAIGNTRCNECGHKTTRPSPTIILQFNNSLTDLNQLFSAYIEPKYSVCKECNGTKKSEKTPGNHIFIETDIVENPSKLNEIPKVLNENQHLIN</sequence>
<accession>A0A6G0Y3Z8</accession>
<evidence type="ECO:0000256" key="1">
    <source>
        <dbReference type="SAM" id="MobiDB-lite"/>
    </source>
</evidence>
<feature type="compositionally biased region" description="Polar residues" evidence="1">
    <location>
        <begin position="649"/>
        <end position="674"/>
    </location>
</feature>
<comment type="caution">
    <text evidence="2">The sequence shown here is derived from an EMBL/GenBank/DDBJ whole genome shotgun (WGS) entry which is preliminary data.</text>
</comment>
<feature type="compositionally biased region" description="Low complexity" evidence="1">
    <location>
        <begin position="675"/>
        <end position="697"/>
    </location>
</feature>
<name>A0A6G0Y3Z8_APHCR</name>
<keyword evidence="3" id="KW-1185">Reference proteome</keyword>
<feature type="region of interest" description="Disordered" evidence="1">
    <location>
        <begin position="649"/>
        <end position="751"/>
    </location>
</feature>
<reference evidence="2 3" key="1">
    <citation type="submission" date="2019-08" db="EMBL/GenBank/DDBJ databases">
        <title>Whole genome of Aphis craccivora.</title>
        <authorList>
            <person name="Voronova N.V."/>
            <person name="Shulinski R.S."/>
            <person name="Bandarenka Y.V."/>
            <person name="Zhorov D.G."/>
            <person name="Warner D."/>
        </authorList>
    </citation>
    <scope>NUCLEOTIDE SEQUENCE [LARGE SCALE GENOMIC DNA]</scope>
    <source>
        <strain evidence="2">180601</strain>
        <tissue evidence="2">Whole Body</tissue>
    </source>
</reference>
<gene>
    <name evidence="2" type="ORF">FWK35_00030219</name>
</gene>
<proteinExistence type="predicted"/>
<dbReference type="OrthoDB" id="10055366at2759"/>
<dbReference type="EMBL" id="VUJU01006391">
    <property type="protein sequence ID" value="KAF0748650.1"/>
    <property type="molecule type" value="Genomic_DNA"/>
</dbReference>
<protein>
    <submittedName>
        <fullName evidence="2">Uncharacterized protein</fullName>
    </submittedName>
</protein>
<dbReference type="AlphaFoldDB" id="A0A6G0Y3Z8"/>
<organism evidence="2 3">
    <name type="scientific">Aphis craccivora</name>
    <name type="common">Cowpea aphid</name>
    <dbReference type="NCBI Taxonomy" id="307492"/>
    <lineage>
        <taxon>Eukaryota</taxon>
        <taxon>Metazoa</taxon>
        <taxon>Ecdysozoa</taxon>
        <taxon>Arthropoda</taxon>
        <taxon>Hexapoda</taxon>
        <taxon>Insecta</taxon>
        <taxon>Pterygota</taxon>
        <taxon>Neoptera</taxon>
        <taxon>Paraneoptera</taxon>
        <taxon>Hemiptera</taxon>
        <taxon>Sternorrhyncha</taxon>
        <taxon>Aphidomorpha</taxon>
        <taxon>Aphidoidea</taxon>
        <taxon>Aphididae</taxon>
        <taxon>Aphidini</taxon>
        <taxon>Aphis</taxon>
        <taxon>Aphis</taxon>
    </lineage>
</organism>
<evidence type="ECO:0000313" key="2">
    <source>
        <dbReference type="EMBL" id="KAF0748650.1"/>
    </source>
</evidence>
<feature type="compositionally biased region" description="Polar residues" evidence="1">
    <location>
        <begin position="706"/>
        <end position="723"/>
    </location>
</feature>